<feature type="compositionally biased region" description="Low complexity" evidence="2">
    <location>
        <begin position="475"/>
        <end position="484"/>
    </location>
</feature>
<dbReference type="HOGENOM" id="CLU_038167_1_0_1"/>
<dbReference type="RefSeq" id="XP_012180392.1">
    <property type="nucleotide sequence ID" value="XM_012325002.1"/>
</dbReference>
<organism evidence="4 5">
    <name type="scientific">Fibroporia radiculosa</name>
    <dbReference type="NCBI Taxonomy" id="599839"/>
    <lineage>
        <taxon>Eukaryota</taxon>
        <taxon>Fungi</taxon>
        <taxon>Dikarya</taxon>
        <taxon>Basidiomycota</taxon>
        <taxon>Agaricomycotina</taxon>
        <taxon>Agaricomycetes</taxon>
        <taxon>Polyporales</taxon>
        <taxon>Fibroporiaceae</taxon>
        <taxon>Fibroporia</taxon>
    </lineage>
</organism>
<evidence type="ECO:0000256" key="1">
    <source>
        <dbReference type="SAM" id="Coils"/>
    </source>
</evidence>
<feature type="region of interest" description="Disordered" evidence="2">
    <location>
        <begin position="34"/>
        <end position="60"/>
    </location>
</feature>
<accession>J4H290</accession>
<dbReference type="EMBL" id="HE797020">
    <property type="protein sequence ID" value="CCM01109.1"/>
    <property type="molecule type" value="Genomic_DNA"/>
</dbReference>
<dbReference type="STRING" id="599839.J4H290"/>
<gene>
    <name evidence="4" type="ORF">FIBRA_03157</name>
</gene>
<dbReference type="Proteomes" id="UP000006352">
    <property type="component" value="Unassembled WGS sequence"/>
</dbReference>
<sequence>MSNILPGSVSSFPSATPAELPLQPHANDTARYLSQGIGSDNATPAPETAAPAVASTSTPDQELITVDGDVDQNDCRASRAARSRVEADMDEVVSRVKKRASINARTTEDATLMLQTAARVAERLAADHDSVLYPDVDAPFADAADVVKRLLPYHVFQHPQEDLAGLTSQRVFPSRKGKRKATEEDLLREDIAGAPTFPPSSTYERLHSIISNIIETKFALDCWRRRRALEERFRRARTQSGKRPSPDDQAYILAQAVLDGERTETANATTELRAARAELDKLEREKRAAAQAANPRPASYYRTANTTPATYATQYRGYSYPYAQAYGASHYTFSPAFQAAPTTYPGVPANPYAGAAYAPAAQTATSSYSVADTRATTTTSVAASTPPATRPGAGSVTSAIPVQLPLTSLEALKSINLEPVPVQSLPPPGQPQPAAVLRSQNGTMMYLEINVGSLQPSQMSGLAVILNALTSRGAKGNAAGATGARSGTPSAAEVSNSSQSQSAQ</sequence>
<keyword evidence="1" id="KW-0175">Coiled coil</keyword>
<dbReference type="Pfam" id="PF15249">
    <property type="entry name" value="GLTSCR1"/>
    <property type="match status" value="1"/>
</dbReference>
<proteinExistence type="predicted"/>
<feature type="compositionally biased region" description="Low complexity" evidence="2">
    <location>
        <begin position="42"/>
        <end position="59"/>
    </location>
</feature>
<reference evidence="4 5" key="1">
    <citation type="journal article" date="2012" name="Appl. Environ. Microbiol.">
        <title>Short-read sequencing for genomic analysis of the brown rot fungus Fibroporia radiculosa.</title>
        <authorList>
            <person name="Tang J.D."/>
            <person name="Perkins A.D."/>
            <person name="Sonstegard T.S."/>
            <person name="Schroeder S.G."/>
            <person name="Burgess S.C."/>
            <person name="Diehl S.V."/>
        </authorList>
    </citation>
    <scope>NUCLEOTIDE SEQUENCE [LARGE SCALE GENOMIC DNA]</scope>
    <source>
        <strain evidence="4 5">TFFH 294</strain>
    </source>
</reference>
<evidence type="ECO:0000313" key="5">
    <source>
        <dbReference type="Proteomes" id="UP000006352"/>
    </source>
</evidence>
<feature type="region of interest" description="Disordered" evidence="2">
    <location>
        <begin position="1"/>
        <end position="22"/>
    </location>
</feature>
<protein>
    <recommendedName>
        <fullName evidence="3">GLTSCR protein conserved domain-containing protein</fullName>
    </recommendedName>
</protein>
<dbReference type="AlphaFoldDB" id="J4H290"/>
<evidence type="ECO:0000313" key="4">
    <source>
        <dbReference type="EMBL" id="CCM01109.1"/>
    </source>
</evidence>
<dbReference type="GeneID" id="24096020"/>
<name>J4H290_9APHY</name>
<evidence type="ECO:0000259" key="3">
    <source>
        <dbReference type="Pfam" id="PF15249"/>
    </source>
</evidence>
<keyword evidence="5" id="KW-1185">Reference proteome</keyword>
<feature type="compositionally biased region" description="Polar residues" evidence="2">
    <location>
        <begin position="1"/>
        <end position="14"/>
    </location>
</feature>
<dbReference type="OrthoDB" id="2556847at2759"/>
<dbReference type="InterPro" id="IPR015671">
    <property type="entry name" value="GSCR1_dom"/>
</dbReference>
<feature type="domain" description="GLTSCR protein conserved" evidence="3">
    <location>
        <begin position="127"/>
        <end position="266"/>
    </location>
</feature>
<feature type="region of interest" description="Disordered" evidence="2">
    <location>
        <begin position="475"/>
        <end position="504"/>
    </location>
</feature>
<feature type="coiled-coil region" evidence="1">
    <location>
        <begin position="265"/>
        <end position="292"/>
    </location>
</feature>
<evidence type="ECO:0000256" key="2">
    <source>
        <dbReference type="SAM" id="MobiDB-lite"/>
    </source>
</evidence>
<feature type="compositionally biased region" description="Polar residues" evidence="2">
    <location>
        <begin position="485"/>
        <end position="504"/>
    </location>
</feature>
<dbReference type="InParanoid" id="J4H290"/>